<gene>
    <name evidence="1" type="ORF">BSZ19_20215</name>
</gene>
<evidence type="ECO:0000313" key="1">
    <source>
        <dbReference type="EMBL" id="OSJ32162.1"/>
    </source>
</evidence>
<dbReference type="EMBL" id="NAFL01000251">
    <property type="protein sequence ID" value="OSJ32162.1"/>
    <property type="molecule type" value="Genomic_DNA"/>
</dbReference>
<comment type="caution">
    <text evidence="1">The sequence shown here is derived from an EMBL/GenBank/DDBJ whole genome shotgun (WGS) entry which is preliminary data.</text>
</comment>
<reference evidence="1 2" key="1">
    <citation type="submission" date="2017-03" db="EMBL/GenBank/DDBJ databases">
        <title>Whole genome sequences of fourteen strains of Bradyrhizobium canariense and one strain of Bradyrhizobium japonicum isolated from Lupinus (Papilionoideae: Genisteae) species in Algeria.</title>
        <authorList>
            <person name="Crovadore J."/>
            <person name="Chekireb D."/>
            <person name="Brachmann A."/>
            <person name="Chablais R."/>
            <person name="Cochard B."/>
            <person name="Lefort F."/>
        </authorList>
    </citation>
    <scope>NUCLEOTIDE SEQUENCE [LARGE SCALE GENOMIC DNA]</scope>
    <source>
        <strain evidence="1 2">UBMA197</strain>
    </source>
</reference>
<organism evidence="1 2">
    <name type="scientific">Bradyrhizobium japonicum</name>
    <dbReference type="NCBI Taxonomy" id="375"/>
    <lineage>
        <taxon>Bacteria</taxon>
        <taxon>Pseudomonadati</taxon>
        <taxon>Pseudomonadota</taxon>
        <taxon>Alphaproteobacteria</taxon>
        <taxon>Hyphomicrobiales</taxon>
        <taxon>Nitrobacteraceae</taxon>
        <taxon>Bradyrhizobium</taxon>
    </lineage>
</organism>
<proteinExistence type="predicted"/>
<evidence type="ECO:0000313" key="2">
    <source>
        <dbReference type="Proteomes" id="UP000193335"/>
    </source>
</evidence>
<dbReference type="AlphaFoldDB" id="A0A1Y2JPB1"/>
<dbReference type="Proteomes" id="UP000193335">
    <property type="component" value="Unassembled WGS sequence"/>
</dbReference>
<dbReference type="RefSeq" id="WP_085401409.1">
    <property type="nucleotide sequence ID" value="NZ_NAFL01000251.1"/>
</dbReference>
<protein>
    <submittedName>
        <fullName evidence="1">Uncharacterized protein</fullName>
    </submittedName>
</protein>
<sequence length="149" mass="16462">MAPKHHPTPLSGGDRKALAKELGRARAMTTILAAQSAEARTKGEALIKQADRLLCESWNERMWADGGPIDPSPTIDQATNCGYSWLEIECSRCKMKRDVDMAELRHPPTTFVHDLASRLRCSKCAKANRRPAATLLQLAQRPRQAAAET</sequence>
<accession>A0A1Y2JPB1</accession>
<name>A0A1Y2JPB1_BRAJP</name>